<gene>
    <name evidence="2" type="ORF">L195_g060836</name>
</gene>
<name>A0A2K3K665_TRIPR</name>
<evidence type="ECO:0000256" key="1">
    <source>
        <dbReference type="SAM" id="MobiDB-lite"/>
    </source>
</evidence>
<accession>A0A2K3K665</accession>
<dbReference type="EMBL" id="ASHM01143687">
    <property type="protein sequence ID" value="PNX61788.1"/>
    <property type="molecule type" value="Genomic_DNA"/>
</dbReference>
<comment type="caution">
    <text evidence="2">The sequence shown here is derived from an EMBL/GenBank/DDBJ whole genome shotgun (WGS) entry which is preliminary data.</text>
</comment>
<evidence type="ECO:0000313" key="2">
    <source>
        <dbReference type="EMBL" id="PNX61788.1"/>
    </source>
</evidence>
<feature type="non-terminal residue" evidence="2">
    <location>
        <position position="127"/>
    </location>
</feature>
<reference evidence="2 3" key="1">
    <citation type="journal article" date="2014" name="Am. J. Bot.">
        <title>Genome assembly and annotation for red clover (Trifolium pratense; Fabaceae).</title>
        <authorList>
            <person name="Istvanek J."/>
            <person name="Jaros M."/>
            <person name="Krenek A."/>
            <person name="Repkova J."/>
        </authorList>
    </citation>
    <scope>NUCLEOTIDE SEQUENCE [LARGE SCALE GENOMIC DNA]</scope>
    <source>
        <strain evidence="3">cv. Tatra</strain>
        <tissue evidence="2">Young leaves</tissue>
    </source>
</reference>
<feature type="region of interest" description="Disordered" evidence="1">
    <location>
        <begin position="1"/>
        <end position="38"/>
    </location>
</feature>
<evidence type="ECO:0000313" key="3">
    <source>
        <dbReference type="Proteomes" id="UP000236291"/>
    </source>
</evidence>
<feature type="compositionally biased region" description="Basic and acidic residues" evidence="1">
    <location>
        <begin position="1"/>
        <end position="17"/>
    </location>
</feature>
<proteinExistence type="predicted"/>
<sequence length="127" mass="13637">MFERNDSGVGRNSERQRGGLKIGDEVQSLKAGQQESARNVELTGCVGNNKSLKQNKSPKQINTCVGSIDITAEKESNAPGEGVQVGEVVIKLGARQEDLVKKADSAKGVTKSANKVEKLKDSVKERK</sequence>
<dbReference type="AlphaFoldDB" id="A0A2K3K665"/>
<protein>
    <submittedName>
        <fullName evidence="2">Uncharacterized protein</fullName>
    </submittedName>
</protein>
<reference evidence="2 3" key="2">
    <citation type="journal article" date="2017" name="Front. Plant Sci.">
        <title>Gene Classification and Mining of Molecular Markers Useful in Red Clover (Trifolium pratense) Breeding.</title>
        <authorList>
            <person name="Istvanek J."/>
            <person name="Dluhosova J."/>
            <person name="Dluhos P."/>
            <person name="Patkova L."/>
            <person name="Nedelnik J."/>
            <person name="Repkova J."/>
        </authorList>
    </citation>
    <scope>NUCLEOTIDE SEQUENCE [LARGE SCALE GENOMIC DNA]</scope>
    <source>
        <strain evidence="3">cv. Tatra</strain>
        <tissue evidence="2">Young leaves</tissue>
    </source>
</reference>
<organism evidence="2 3">
    <name type="scientific">Trifolium pratense</name>
    <name type="common">Red clover</name>
    <dbReference type="NCBI Taxonomy" id="57577"/>
    <lineage>
        <taxon>Eukaryota</taxon>
        <taxon>Viridiplantae</taxon>
        <taxon>Streptophyta</taxon>
        <taxon>Embryophyta</taxon>
        <taxon>Tracheophyta</taxon>
        <taxon>Spermatophyta</taxon>
        <taxon>Magnoliopsida</taxon>
        <taxon>eudicotyledons</taxon>
        <taxon>Gunneridae</taxon>
        <taxon>Pentapetalae</taxon>
        <taxon>rosids</taxon>
        <taxon>fabids</taxon>
        <taxon>Fabales</taxon>
        <taxon>Fabaceae</taxon>
        <taxon>Papilionoideae</taxon>
        <taxon>50 kb inversion clade</taxon>
        <taxon>NPAAA clade</taxon>
        <taxon>Hologalegina</taxon>
        <taxon>IRL clade</taxon>
        <taxon>Trifolieae</taxon>
        <taxon>Trifolium</taxon>
    </lineage>
</organism>
<dbReference type="Proteomes" id="UP000236291">
    <property type="component" value="Unassembled WGS sequence"/>
</dbReference>